<dbReference type="OMA" id="NIWACEK"/>
<dbReference type="PANTHER" id="PTHR19331:SF22">
    <property type="entry name" value="DELETED IN MALIGNANT BRAIN TUMORS 1 PROTEIN"/>
    <property type="match status" value="1"/>
</dbReference>
<feature type="domain" description="SRCR" evidence="13">
    <location>
        <begin position="27"/>
        <end position="128"/>
    </location>
</feature>
<evidence type="ECO:0000313" key="15">
    <source>
        <dbReference type="Proteomes" id="UP000018468"/>
    </source>
</evidence>
<feature type="disulfide bond" evidence="11">
    <location>
        <begin position="52"/>
        <end position="116"/>
    </location>
</feature>
<dbReference type="GO" id="GO:0016020">
    <property type="term" value="C:membrane"/>
    <property type="evidence" value="ECO:0007669"/>
    <property type="project" value="UniProtKB-SubCell"/>
</dbReference>
<keyword evidence="6" id="KW-0677">Repeat</keyword>
<feature type="domain" description="SRCR" evidence="13">
    <location>
        <begin position="138"/>
        <end position="235"/>
    </location>
</feature>
<evidence type="ECO:0000256" key="9">
    <source>
        <dbReference type="ARBA" id="ARBA00023157"/>
    </source>
</evidence>
<feature type="disulfide bond" evidence="11">
    <location>
        <begin position="205"/>
        <end position="215"/>
    </location>
</feature>
<reference evidence="15" key="1">
    <citation type="submission" date="2011-12" db="EMBL/GenBank/DDBJ databases">
        <title>The Draft Genome of Lepisosteus oculatus.</title>
        <authorList>
            <consortium name="The Broad Institute Genome Assembly &amp; Analysis Group"/>
            <consortium name="Computational R&amp;D Group"/>
            <consortium name="and Sequencing Platform"/>
            <person name="Di Palma F."/>
            <person name="Alfoldi J."/>
            <person name="Johnson J."/>
            <person name="Berlin A."/>
            <person name="Gnerre S."/>
            <person name="Jaffe D."/>
            <person name="MacCallum I."/>
            <person name="Young S."/>
            <person name="Walker B.J."/>
            <person name="Lander E.S."/>
            <person name="Lindblad-Toh K."/>
        </authorList>
    </citation>
    <scope>NUCLEOTIDE SEQUENCE [LARGE SCALE GENOMIC DNA]</scope>
</reference>
<feature type="disulfide bond" evidence="11">
    <location>
        <begin position="511"/>
        <end position="521"/>
    </location>
</feature>
<dbReference type="PROSITE" id="PS50287">
    <property type="entry name" value="SRCR_2"/>
    <property type="match status" value="9"/>
</dbReference>
<dbReference type="PRINTS" id="PR00258">
    <property type="entry name" value="SPERACTRCPTR"/>
</dbReference>
<feature type="domain" description="SRCR" evidence="13">
    <location>
        <begin position="772"/>
        <end position="853"/>
    </location>
</feature>
<keyword evidence="4" id="KW-0812">Transmembrane</keyword>
<dbReference type="Bgee" id="ENSLOCG00000014533">
    <property type="expression patterns" value="Expressed in mesonephros and 4 other cell types or tissues"/>
</dbReference>
<dbReference type="HOGENOM" id="CLU_002555_0_1_1"/>
<protein>
    <submittedName>
        <fullName evidence="14">Si:dkey-8e10.2</fullName>
    </submittedName>
</protein>
<dbReference type="SMART" id="SM00202">
    <property type="entry name" value="SR"/>
    <property type="match status" value="7"/>
</dbReference>
<name>W5NB79_LEPOC</name>
<feature type="disulfide bond" evidence="11">
    <location>
        <begin position="607"/>
        <end position="617"/>
    </location>
</feature>
<evidence type="ECO:0000256" key="7">
    <source>
        <dbReference type="ARBA" id="ARBA00022989"/>
    </source>
</evidence>
<keyword evidence="9 11" id="KW-1015">Disulfide bond</keyword>
<feature type="domain" description="SRCR" evidence="13">
    <location>
        <begin position="673"/>
        <end position="768"/>
    </location>
</feature>
<dbReference type="InterPro" id="IPR036772">
    <property type="entry name" value="SRCR-like_dom_sf"/>
</dbReference>
<feature type="domain" description="SRCR" evidence="13">
    <location>
        <begin position="445"/>
        <end position="551"/>
    </location>
</feature>
<dbReference type="EMBL" id="AHAT01006634">
    <property type="status" value="NOT_ANNOTATED_CDS"/>
    <property type="molecule type" value="Genomic_DNA"/>
</dbReference>
<accession>W5NB79</accession>
<feature type="signal peptide" evidence="12">
    <location>
        <begin position="1"/>
        <end position="24"/>
    </location>
</feature>
<comment type="caution">
    <text evidence="11">Lacks conserved residue(s) required for the propagation of feature annotation.</text>
</comment>
<dbReference type="eggNOG" id="ENOG502QW9H">
    <property type="taxonomic scope" value="Eukaryota"/>
</dbReference>
<feature type="disulfide bond" evidence="11">
    <location>
        <begin position="741"/>
        <end position="751"/>
    </location>
</feature>
<proteinExistence type="predicted"/>
<keyword evidence="7" id="KW-1133">Transmembrane helix</keyword>
<evidence type="ECO:0000256" key="8">
    <source>
        <dbReference type="ARBA" id="ARBA00023136"/>
    </source>
</evidence>
<dbReference type="FunFam" id="3.10.250.10:FF:000013">
    <property type="entry name" value="CD163 molecule like 1"/>
    <property type="match status" value="1"/>
</dbReference>
<evidence type="ECO:0000256" key="12">
    <source>
        <dbReference type="SAM" id="SignalP"/>
    </source>
</evidence>
<dbReference type="STRING" id="7918.ENSLOCP00000017888"/>
<dbReference type="Gene3D" id="3.10.250.10">
    <property type="entry name" value="SRCR-like domain"/>
    <property type="match status" value="9"/>
</dbReference>
<keyword evidence="15" id="KW-1185">Reference proteome</keyword>
<dbReference type="InterPro" id="IPR001190">
    <property type="entry name" value="SRCR"/>
</dbReference>
<evidence type="ECO:0000256" key="3">
    <source>
        <dbReference type="ARBA" id="ARBA00022525"/>
    </source>
</evidence>
<evidence type="ECO:0000256" key="6">
    <source>
        <dbReference type="ARBA" id="ARBA00022737"/>
    </source>
</evidence>
<keyword evidence="3" id="KW-0964">Secreted</keyword>
<reference evidence="14" key="2">
    <citation type="submission" date="2025-08" db="UniProtKB">
        <authorList>
            <consortium name="Ensembl"/>
        </authorList>
    </citation>
    <scope>IDENTIFICATION</scope>
</reference>
<feature type="disulfide bond" evidence="11">
    <location>
        <begin position="96"/>
        <end position="106"/>
    </location>
</feature>
<keyword evidence="10" id="KW-0325">Glycoprotein</keyword>
<feature type="domain" description="SRCR" evidence="13">
    <location>
        <begin position="345"/>
        <end position="440"/>
    </location>
</feature>
<feature type="disulfide bond" evidence="11">
    <location>
        <begin position="936"/>
        <end position="946"/>
    </location>
</feature>
<reference evidence="14" key="3">
    <citation type="submission" date="2025-09" db="UniProtKB">
        <authorList>
            <consortium name="Ensembl"/>
        </authorList>
    </citation>
    <scope>IDENTIFICATION</scope>
</reference>
<feature type="chain" id="PRO_5004867326" evidence="12">
    <location>
        <begin position="25"/>
        <end position="946"/>
    </location>
</feature>
<dbReference type="Pfam" id="PF00530">
    <property type="entry name" value="SRCR"/>
    <property type="match status" value="8"/>
</dbReference>
<feature type="domain" description="SRCR" evidence="13">
    <location>
        <begin position="244"/>
        <end position="338"/>
    </location>
</feature>
<evidence type="ECO:0000256" key="5">
    <source>
        <dbReference type="ARBA" id="ARBA00022729"/>
    </source>
</evidence>
<comment type="subcellular location">
    <subcellularLocation>
        <location evidence="1">Membrane</location>
        <topology evidence="1">Single-pass membrane protein</topology>
    </subcellularLocation>
    <subcellularLocation>
        <location evidence="2">Secreted</location>
    </subcellularLocation>
</comment>
<dbReference type="EMBL" id="AHAT01006633">
    <property type="status" value="NOT_ANNOTATED_CDS"/>
    <property type="molecule type" value="Genomic_DNA"/>
</dbReference>
<evidence type="ECO:0000313" key="14">
    <source>
        <dbReference type="Ensembl" id="ENSLOCP00000017888.1"/>
    </source>
</evidence>
<keyword evidence="8" id="KW-0472">Membrane</keyword>
<feature type="domain" description="SRCR" evidence="13">
    <location>
        <begin position="852"/>
        <end position="946"/>
    </location>
</feature>
<sequence>MRFPESFVGWRLSAFLWLWTVSEAQRLRLHGGDKPCVGRLEVFHKGEWGVVCNDKWSEVNSAVVCRSLECGQPVRQSTIKKFPHHTKRVWMNEVNCTGRERHLWNCSFSGWGMVTCDVESHHVNVECSAASSLWRVVLSLAHGGDRCAGTVQLDHGGRRASVCEDSWGAKEADVVCRELGCGNKIAFYKGEMFPSDGVELLSLNCMGDEQYFWQCAHNITGKPCTSPAATSVVCSGCGADHVPLRVVNGTDACHGSLEVRKRAGQEGAVCANEWNEEDGKVVCRELGCGELVSVSSGSWNTAGWVDRVQCKGKESSLWHCLAKHHKLQPCSEARVVCAGSYSVKVRLADGTGRCAGRVEISYDGQWMGAAAEGWTSLDSDRVCGDLSCGAGYSSNTNIFSRGGVSVFPKTLSCSKKHKTLAQCITKKQRTKEDIINVICTDHRSVQLEGGPGPCSGLVSVRGPNETWWLSGESWEEAAATVVCRQLHCGNPAAFERRPNGSRSLWTKRYTCSSNETTLFDCPSTPVATNTGFAAFLSCSGLITVKLGEQCSGAVTVCLSATCGVVSREVWKSEQAELVCQELNCGKAMDPVNPPSRQDQVLVKSVHCTGQETVLGQCGFVLNTDTQYRTEPAFVVCASNCHTFVAPRRDSAFFLSSSAAWKKLGASCQKSVKARLLDARDQCSGQVQVYHSGGWRPVCSATLNNKELRTICNELGCGKPDVNGTVATYLPVNGKGMKSVKCKESAGRLSDCTFGPELQSCNLAGLRCSGWRRMLFTGSRACSGELFVLDAAGLHPVSLQRFTKSAAGALCQQLGCGAFRNLSHSPSDLRQWWNSSYDCSRTAGSASVWECEARASGAAGNLQAFVECSGDVTAQLAQRHSRCSGEVRIGADGQVCGRPWGAVEAATLCKELRCSAAVPEEAPARPPLRAPGYSVICSGKESALWQC</sequence>
<feature type="disulfide bond" evidence="11">
    <location>
        <begin position="413"/>
        <end position="423"/>
    </location>
</feature>
<dbReference type="FunFam" id="3.10.250.10:FF:000016">
    <property type="entry name" value="Scavenger receptor cysteine-rich protein type 12"/>
    <property type="match status" value="2"/>
</dbReference>
<evidence type="ECO:0000256" key="10">
    <source>
        <dbReference type="ARBA" id="ARBA00023180"/>
    </source>
</evidence>
<feature type="disulfide bond" evidence="11">
    <location>
        <begin position="310"/>
        <end position="320"/>
    </location>
</feature>
<dbReference type="AlphaFoldDB" id="W5NB79"/>
<evidence type="ECO:0000259" key="13">
    <source>
        <dbReference type="PROSITE" id="PS50287"/>
    </source>
</evidence>
<keyword evidence="5 12" id="KW-0732">Signal</keyword>
<dbReference type="Ensembl" id="ENSLOCT00000017920.1">
    <property type="protein sequence ID" value="ENSLOCP00000017888.1"/>
    <property type="gene ID" value="ENSLOCG00000014533.1"/>
</dbReference>
<evidence type="ECO:0000256" key="11">
    <source>
        <dbReference type="PROSITE-ProRule" id="PRU00196"/>
    </source>
</evidence>
<feature type="domain" description="SRCR" evidence="13">
    <location>
        <begin position="542"/>
        <end position="637"/>
    </location>
</feature>
<organism evidence="14 15">
    <name type="scientific">Lepisosteus oculatus</name>
    <name type="common">Spotted gar</name>
    <dbReference type="NCBI Taxonomy" id="7918"/>
    <lineage>
        <taxon>Eukaryota</taxon>
        <taxon>Metazoa</taxon>
        <taxon>Chordata</taxon>
        <taxon>Craniata</taxon>
        <taxon>Vertebrata</taxon>
        <taxon>Euteleostomi</taxon>
        <taxon>Actinopterygii</taxon>
        <taxon>Neopterygii</taxon>
        <taxon>Holostei</taxon>
        <taxon>Semionotiformes</taxon>
        <taxon>Lepisosteidae</taxon>
        <taxon>Lepisosteus</taxon>
    </lineage>
</organism>
<dbReference type="InParanoid" id="W5NB79"/>
<evidence type="ECO:0000256" key="1">
    <source>
        <dbReference type="ARBA" id="ARBA00004167"/>
    </source>
</evidence>
<dbReference type="GeneTree" id="ENSGT00950000183145"/>
<evidence type="ECO:0000256" key="4">
    <source>
        <dbReference type="ARBA" id="ARBA00022692"/>
    </source>
</evidence>
<dbReference type="SUPFAM" id="SSF56487">
    <property type="entry name" value="SRCR-like"/>
    <property type="match status" value="9"/>
</dbReference>
<dbReference type="PANTHER" id="PTHR19331">
    <property type="entry name" value="SCAVENGER RECEPTOR DOMAIN-CONTAINING"/>
    <property type="match status" value="1"/>
</dbReference>
<evidence type="ECO:0000256" key="2">
    <source>
        <dbReference type="ARBA" id="ARBA00004613"/>
    </source>
</evidence>
<dbReference type="Proteomes" id="UP000018468">
    <property type="component" value="Linkage group LG1"/>
</dbReference>